<dbReference type="InterPro" id="IPR007791">
    <property type="entry name" value="DjlA_N"/>
</dbReference>
<name>A0A1I3MVG9_9RHOB</name>
<dbReference type="AlphaFoldDB" id="A0A1I3MVG9"/>
<organism evidence="2 3">
    <name type="scientific">Celeribacter halophilus</name>
    <dbReference type="NCBI Taxonomy" id="576117"/>
    <lineage>
        <taxon>Bacteria</taxon>
        <taxon>Pseudomonadati</taxon>
        <taxon>Pseudomonadota</taxon>
        <taxon>Alphaproteobacteria</taxon>
        <taxon>Rhodobacterales</taxon>
        <taxon>Roseobacteraceae</taxon>
        <taxon>Celeribacter</taxon>
    </lineage>
</organism>
<evidence type="ECO:0000259" key="1">
    <source>
        <dbReference type="Pfam" id="PF05099"/>
    </source>
</evidence>
<dbReference type="SUPFAM" id="SSF158682">
    <property type="entry name" value="TerB-like"/>
    <property type="match status" value="1"/>
</dbReference>
<reference evidence="2 3" key="1">
    <citation type="submission" date="2016-10" db="EMBL/GenBank/DDBJ databases">
        <authorList>
            <person name="de Groot N.N."/>
        </authorList>
    </citation>
    <scope>NUCLEOTIDE SEQUENCE [LARGE SCALE GENOMIC DNA]</scope>
    <source>
        <strain evidence="2 3">CGMCC 1.8891</strain>
    </source>
</reference>
<protein>
    <submittedName>
        <fullName evidence="2">Uncharacterized conserved protein, tellurite resistance protein B (TerB) family</fullName>
    </submittedName>
</protein>
<dbReference type="STRING" id="576117.SAMN04488138_101169"/>
<keyword evidence="3" id="KW-1185">Reference proteome</keyword>
<evidence type="ECO:0000313" key="3">
    <source>
        <dbReference type="Proteomes" id="UP000183299"/>
    </source>
</evidence>
<sequence length="194" mass="21487">MIQTPTPAESLRAFSFGGHHARSATRERERCVGGTPLSLRPALPYMASMFGDFLKTLLQPAPAPLQDTDARRAMAALLVRVARSDGHYAPEEAERIEKLLRQRYGLGPFEAASLRAEAEQLESEAPDTVRFTRALKEAVPYEERIHVIEGLWSVVLADGVRDQDEDALLRLVANLLGVKDQDSALARQRVEADL</sequence>
<dbReference type="CDD" id="cd07313">
    <property type="entry name" value="terB_like_2"/>
    <property type="match status" value="1"/>
</dbReference>
<feature type="domain" description="Co-chaperone DjlA N-terminal" evidence="1">
    <location>
        <begin position="72"/>
        <end position="188"/>
    </location>
</feature>
<evidence type="ECO:0000313" key="2">
    <source>
        <dbReference type="EMBL" id="SFJ00997.1"/>
    </source>
</evidence>
<dbReference type="InterPro" id="IPR029024">
    <property type="entry name" value="TerB-like"/>
</dbReference>
<gene>
    <name evidence="2" type="ORF">SAMN04488138_101169</name>
</gene>
<dbReference type="Proteomes" id="UP000183299">
    <property type="component" value="Unassembled WGS sequence"/>
</dbReference>
<proteinExistence type="predicted"/>
<accession>A0A1I3MVG9</accession>
<dbReference type="EMBL" id="FORY01000001">
    <property type="protein sequence ID" value="SFJ00997.1"/>
    <property type="molecule type" value="Genomic_DNA"/>
</dbReference>
<dbReference type="Gene3D" id="1.10.3680.10">
    <property type="entry name" value="TerB-like"/>
    <property type="match status" value="1"/>
</dbReference>
<dbReference type="Pfam" id="PF05099">
    <property type="entry name" value="TerB"/>
    <property type="match status" value="1"/>
</dbReference>